<dbReference type="EMBL" id="FOAZ01000014">
    <property type="protein sequence ID" value="SEL85061.1"/>
    <property type="molecule type" value="Genomic_DNA"/>
</dbReference>
<organism evidence="1 2">
    <name type="scientific">Streptacidiphilus jiangxiensis</name>
    <dbReference type="NCBI Taxonomy" id="235985"/>
    <lineage>
        <taxon>Bacteria</taxon>
        <taxon>Bacillati</taxon>
        <taxon>Actinomycetota</taxon>
        <taxon>Actinomycetes</taxon>
        <taxon>Kitasatosporales</taxon>
        <taxon>Streptomycetaceae</taxon>
        <taxon>Streptacidiphilus</taxon>
    </lineage>
</organism>
<sequence length="201" mass="21414">MSTGRHPRSSDVPGPARPALVAARLPTAGPASLAGAGQTQAVFGVVTPAEATRTSDNRAAPDSVHGRPSPLCRSVFLSFRIVTMAGTDIRLNASSLRCADHVHRPRCQAYFGAYQFIVSTPRPFTLRASDRQALADIHRKLDAVGRSLAPDIEIRRQADGLAAQVTVVLRAAAARVPRGPGVPALTQNQARVTVYRYFGRG</sequence>
<gene>
    <name evidence="1" type="ORF">SAMN05414137_11430</name>
</gene>
<dbReference type="Proteomes" id="UP000183015">
    <property type="component" value="Unassembled WGS sequence"/>
</dbReference>
<dbReference type="eggNOG" id="ENOG5030I4V">
    <property type="taxonomic scope" value="Bacteria"/>
</dbReference>
<evidence type="ECO:0000313" key="1">
    <source>
        <dbReference type="EMBL" id="SEL85061.1"/>
    </source>
</evidence>
<dbReference type="AlphaFoldDB" id="A0A1H7TJT6"/>
<dbReference type="OrthoDB" id="3853489at2"/>
<evidence type="ECO:0000313" key="2">
    <source>
        <dbReference type="Proteomes" id="UP000183015"/>
    </source>
</evidence>
<reference evidence="2" key="1">
    <citation type="submission" date="2016-10" db="EMBL/GenBank/DDBJ databases">
        <authorList>
            <person name="Varghese N."/>
        </authorList>
    </citation>
    <scope>NUCLEOTIDE SEQUENCE [LARGE SCALE GENOMIC DNA]</scope>
    <source>
        <strain evidence="2">DSM 45096 / BCRC 16803 / CGMCC 4.1857 / CIP 109030 / JCM 12277 / KCTC 19219 / NBRC 100920 / 33214</strain>
    </source>
</reference>
<proteinExistence type="predicted"/>
<dbReference type="STRING" id="235985.SAMN05414137_11430"/>
<accession>A0A1H7TJT6</accession>
<protein>
    <submittedName>
        <fullName evidence="1">Uncharacterized protein</fullName>
    </submittedName>
</protein>
<keyword evidence="2" id="KW-1185">Reference proteome</keyword>
<name>A0A1H7TJT6_STRJI</name>
<dbReference type="RefSeq" id="WP_052439533.1">
    <property type="nucleotide sequence ID" value="NZ_BBPN01000067.1"/>
</dbReference>